<evidence type="ECO:0000313" key="10">
    <source>
        <dbReference type="EMBL" id="AWB09816.1"/>
    </source>
</evidence>
<accession>A0A2R4VZD1</accession>
<dbReference type="KEGG" id="taci:TDSAC_0440"/>
<keyword evidence="6" id="KW-0560">Oxidoreductase</keyword>
<dbReference type="Gene3D" id="3.50.50.60">
    <property type="entry name" value="FAD/NAD(P)-binding domain"/>
    <property type="match status" value="1"/>
</dbReference>
<organism evidence="10 11">
    <name type="scientific">Thermodesulfobium acidiphilum</name>
    <dbReference type="NCBI Taxonomy" id="1794699"/>
    <lineage>
        <taxon>Bacteria</taxon>
        <taxon>Pseudomonadati</taxon>
        <taxon>Thermodesulfobiota</taxon>
        <taxon>Thermodesulfobiia</taxon>
        <taxon>Thermodesulfobiales</taxon>
        <taxon>Thermodesulfobiaceae</taxon>
        <taxon>Thermodesulfobium</taxon>
    </lineage>
</organism>
<dbReference type="InterPro" id="IPR036188">
    <property type="entry name" value="FAD/NAD-bd_sf"/>
</dbReference>
<dbReference type="PANTHER" id="PTHR43498:SF1">
    <property type="entry name" value="COB--COM HETERODISULFIDE REDUCTASE IRON-SULFUR SUBUNIT A"/>
    <property type="match status" value="1"/>
</dbReference>
<keyword evidence="5" id="KW-0274">FAD</keyword>
<evidence type="ECO:0000259" key="9">
    <source>
        <dbReference type="PROSITE" id="PS51379"/>
    </source>
</evidence>
<dbReference type="InterPro" id="IPR017896">
    <property type="entry name" value="4Fe4S_Fe-S-bd"/>
</dbReference>
<dbReference type="InterPro" id="IPR017900">
    <property type="entry name" value="4Fe4S_Fe_S_CS"/>
</dbReference>
<protein>
    <submittedName>
        <fullName evidence="10">Heterodisulfide reductase subunit A</fullName>
    </submittedName>
</protein>
<dbReference type="InterPro" id="IPR023753">
    <property type="entry name" value="FAD/NAD-binding_dom"/>
</dbReference>
<dbReference type="Proteomes" id="UP000244792">
    <property type="component" value="Chromosome"/>
</dbReference>
<keyword evidence="11" id="KW-1185">Reference proteome</keyword>
<dbReference type="GO" id="GO:0046872">
    <property type="term" value="F:metal ion binding"/>
    <property type="evidence" value="ECO:0007669"/>
    <property type="project" value="UniProtKB-KW"/>
</dbReference>
<dbReference type="SUPFAM" id="SSF54862">
    <property type="entry name" value="4Fe-4S ferredoxins"/>
    <property type="match status" value="1"/>
</dbReference>
<evidence type="ECO:0000256" key="2">
    <source>
        <dbReference type="ARBA" id="ARBA00006561"/>
    </source>
</evidence>
<dbReference type="GO" id="GO:0051539">
    <property type="term" value="F:4 iron, 4 sulfur cluster binding"/>
    <property type="evidence" value="ECO:0007669"/>
    <property type="project" value="UniProtKB-KW"/>
</dbReference>
<proteinExistence type="inferred from homology"/>
<keyword evidence="8" id="KW-0411">Iron-sulfur</keyword>
<dbReference type="EMBL" id="CP020921">
    <property type="protein sequence ID" value="AWB09816.1"/>
    <property type="molecule type" value="Genomic_DNA"/>
</dbReference>
<dbReference type="PANTHER" id="PTHR43498">
    <property type="entry name" value="FERREDOXIN:COB-COM HETERODISULFIDE REDUCTASE SUBUNIT A"/>
    <property type="match status" value="1"/>
</dbReference>
<evidence type="ECO:0000256" key="8">
    <source>
        <dbReference type="ARBA" id="ARBA00023014"/>
    </source>
</evidence>
<evidence type="ECO:0000256" key="3">
    <source>
        <dbReference type="ARBA" id="ARBA00022485"/>
    </source>
</evidence>
<feature type="domain" description="4Fe-4S ferredoxin-type" evidence="9">
    <location>
        <begin position="494"/>
        <end position="523"/>
    </location>
</feature>
<evidence type="ECO:0000256" key="4">
    <source>
        <dbReference type="ARBA" id="ARBA00022723"/>
    </source>
</evidence>
<dbReference type="PROSITE" id="PS51379">
    <property type="entry name" value="4FE4S_FER_2"/>
    <property type="match status" value="2"/>
</dbReference>
<evidence type="ECO:0000256" key="1">
    <source>
        <dbReference type="ARBA" id="ARBA00001974"/>
    </source>
</evidence>
<name>A0A2R4VZD1_THEAF</name>
<keyword evidence="5" id="KW-0285">Flavoprotein</keyword>
<evidence type="ECO:0000256" key="7">
    <source>
        <dbReference type="ARBA" id="ARBA00023004"/>
    </source>
</evidence>
<keyword evidence="3" id="KW-0004">4Fe-4S</keyword>
<dbReference type="Pfam" id="PF07992">
    <property type="entry name" value="Pyr_redox_2"/>
    <property type="match status" value="1"/>
</dbReference>
<sequence length="574" mass="63612">MSDRIGVFICYCGGNISDYVDVERVRDAVANDEGVVYAKTNMFTCSDSAQTEMINAIKEKKLDGIVIASCSPKLHLKTFQNMAQRAGLNPYQYTQVNIREQCSWAHTHNKEAATSKAIDLVRAGIAKTRNSVPLTPLRVNTVNQALIIGGGISGLRCALALSDMGIFAHVVEKESKIGGNLKDIGIVFPEHKNSSELIEELEKEIKGRNNIKVYTNAKLLKKQGSVGNFECDIMSGNEKLTLSVGSIILATGFKPYIPEPNEFGYGHPNVITLVDFKKLLSNNTKKGELIFNGQRIREIAYIYCVGSRESNKENGNKYCSRYCCSAVNYASLLAFDIDNNLKQYHIYRDIRTYGKYEEYYEENLRRGALYFKYEEENPPDISLKGERIKIIVKDRLLAKEDILIPCDLLVLVNGMVANENTELNDILKTPIGKDKFYNEIHPKLRPVETVIDGIFIAGTSQGPKNISESVASSMAAASKTASLLIKGYVDIEPTVAHVIEEKCTGCKLCENSCPYEAISFINKNDKIIANINPAICKGCGGCVPDCPEDALEVLGYTHVQINSMINSMLLEAKE</sequence>
<evidence type="ECO:0000256" key="6">
    <source>
        <dbReference type="ARBA" id="ARBA00023002"/>
    </source>
</evidence>
<evidence type="ECO:0000256" key="5">
    <source>
        <dbReference type="ARBA" id="ARBA00022827"/>
    </source>
</evidence>
<keyword evidence="7" id="KW-0408">Iron</keyword>
<comment type="similarity">
    <text evidence="2">Belongs to the HdrA family.</text>
</comment>
<dbReference type="PROSITE" id="PS00198">
    <property type="entry name" value="4FE4S_FER_1"/>
    <property type="match status" value="2"/>
</dbReference>
<dbReference type="OrthoDB" id="135003at2"/>
<dbReference type="AlphaFoldDB" id="A0A2R4VZD1"/>
<dbReference type="Gene3D" id="3.30.70.20">
    <property type="match status" value="1"/>
</dbReference>
<dbReference type="Pfam" id="PF12838">
    <property type="entry name" value="Fer4_7"/>
    <property type="match status" value="1"/>
</dbReference>
<evidence type="ECO:0000313" key="11">
    <source>
        <dbReference type="Proteomes" id="UP000244792"/>
    </source>
</evidence>
<dbReference type="GO" id="GO:0016491">
    <property type="term" value="F:oxidoreductase activity"/>
    <property type="evidence" value="ECO:0007669"/>
    <property type="project" value="UniProtKB-KW"/>
</dbReference>
<gene>
    <name evidence="10" type="ORF">TDSAC_0440</name>
</gene>
<dbReference type="SUPFAM" id="SSF51905">
    <property type="entry name" value="FAD/NAD(P)-binding domain"/>
    <property type="match status" value="1"/>
</dbReference>
<feature type="domain" description="4Fe-4S ferredoxin-type" evidence="9">
    <location>
        <begin position="527"/>
        <end position="556"/>
    </location>
</feature>
<keyword evidence="4" id="KW-0479">Metal-binding</keyword>
<dbReference type="RefSeq" id="WP_108308638.1">
    <property type="nucleotide sequence ID" value="NZ_CP020921.1"/>
</dbReference>
<comment type="cofactor">
    <cofactor evidence="1">
        <name>FAD</name>
        <dbReference type="ChEBI" id="CHEBI:57692"/>
    </cofactor>
</comment>
<dbReference type="InterPro" id="IPR039650">
    <property type="entry name" value="HdrA-like"/>
</dbReference>
<reference evidence="10 11" key="1">
    <citation type="submission" date="2017-04" db="EMBL/GenBank/DDBJ databases">
        <title>Genomic insights into metabolism of Thermodesulfobium acidiphilum.</title>
        <authorList>
            <person name="Toshchakov S.V."/>
            <person name="Frolov E.N."/>
            <person name="Kublanov I.V."/>
            <person name="Samarov N.I."/>
            <person name="Novikov A."/>
            <person name="Lebedinsky A.V."/>
            <person name="Bonch-Osmolovskaya E.A."/>
            <person name="Chernyh N.A."/>
        </authorList>
    </citation>
    <scope>NUCLEOTIDE SEQUENCE [LARGE SCALE GENOMIC DNA]</scope>
    <source>
        <strain evidence="10 11">3127-1</strain>
    </source>
</reference>